<evidence type="ECO:0000256" key="5">
    <source>
        <dbReference type="ARBA" id="ARBA00022692"/>
    </source>
</evidence>
<dbReference type="GO" id="GO:0005789">
    <property type="term" value="C:endoplasmic reticulum membrane"/>
    <property type="evidence" value="ECO:0007669"/>
    <property type="project" value="UniProtKB-SubCell"/>
</dbReference>
<evidence type="ECO:0000256" key="1">
    <source>
        <dbReference type="ARBA" id="ARBA00004477"/>
    </source>
</evidence>
<keyword evidence="9" id="KW-1133">Transmembrane helix</keyword>
<keyword evidence="11" id="KW-0472">Membrane</keyword>
<evidence type="ECO:0000256" key="4">
    <source>
        <dbReference type="ARBA" id="ARBA00022538"/>
    </source>
</evidence>
<evidence type="ECO:0000256" key="11">
    <source>
        <dbReference type="ARBA" id="ARBA00023136"/>
    </source>
</evidence>
<dbReference type="PANTHER" id="PTHR12454:SF5">
    <property type="entry name" value="TRIMERIC INTRACELLULAR CATION CHANNEL TYPE B"/>
    <property type="match status" value="1"/>
</dbReference>
<evidence type="ECO:0000256" key="3">
    <source>
        <dbReference type="ARBA" id="ARBA00022448"/>
    </source>
</evidence>
<name>A0A2J8LPK9_PANTR</name>
<dbReference type="InterPro" id="IPR007866">
    <property type="entry name" value="TRIC_channel"/>
</dbReference>
<dbReference type="Proteomes" id="UP000236370">
    <property type="component" value="Unassembled WGS sequence"/>
</dbReference>
<keyword evidence="8" id="KW-0630">Potassium</keyword>
<comment type="catalytic activity">
    <reaction evidence="13">
        <text>K(+)(in) = K(+)(out)</text>
        <dbReference type="Rhea" id="RHEA:29463"/>
        <dbReference type="ChEBI" id="CHEBI:29103"/>
    </reaction>
</comment>
<keyword evidence="7" id="KW-0631">Potassium channel</keyword>
<feature type="non-terminal residue" evidence="16">
    <location>
        <position position="35"/>
    </location>
</feature>
<dbReference type="Pfam" id="PF05197">
    <property type="entry name" value="TRIC"/>
    <property type="match status" value="1"/>
</dbReference>
<dbReference type="GO" id="GO:0042802">
    <property type="term" value="F:identical protein binding"/>
    <property type="evidence" value="ECO:0007669"/>
    <property type="project" value="InterPro"/>
</dbReference>
<comment type="subunit">
    <text evidence="15">Homotrimer; conformation seems to be controled by binding to diacylglycerol (DAG).</text>
</comment>
<protein>
    <submittedName>
        <fullName evidence="16">TMEM38B isoform 5</fullName>
    </submittedName>
</protein>
<dbReference type="PANTHER" id="PTHR12454">
    <property type="entry name" value="TRIMERIC INTRACELLULAR CATION CHANNEL"/>
    <property type="match status" value="1"/>
</dbReference>
<evidence type="ECO:0000256" key="10">
    <source>
        <dbReference type="ARBA" id="ARBA00023065"/>
    </source>
</evidence>
<reference evidence="16 17" key="1">
    <citation type="submission" date="2017-12" db="EMBL/GenBank/DDBJ databases">
        <title>High-resolution comparative analysis of great ape genomes.</title>
        <authorList>
            <person name="Pollen A."/>
            <person name="Hastie A."/>
            <person name="Hormozdiari F."/>
            <person name="Dougherty M."/>
            <person name="Liu R."/>
            <person name="Chaisson M."/>
            <person name="Hoppe E."/>
            <person name="Hill C."/>
            <person name="Pang A."/>
            <person name="Hillier L."/>
            <person name="Baker C."/>
            <person name="Armstrong J."/>
            <person name="Shendure J."/>
            <person name="Paten B."/>
            <person name="Wilson R."/>
            <person name="Chao H."/>
            <person name="Schneider V."/>
            <person name="Ventura M."/>
            <person name="Kronenberg Z."/>
            <person name="Murali S."/>
            <person name="Gordon D."/>
            <person name="Cantsilieris S."/>
            <person name="Munson K."/>
            <person name="Nelson B."/>
            <person name="Raja A."/>
            <person name="Underwood J."/>
            <person name="Diekhans M."/>
            <person name="Fiddes I."/>
            <person name="Haussler D."/>
            <person name="Eichler E."/>
        </authorList>
    </citation>
    <scope>NUCLEOTIDE SEQUENCE [LARGE SCALE GENOMIC DNA]</scope>
    <source>
        <strain evidence="16">Yerkes chimp pedigree #C0471</strain>
    </source>
</reference>
<evidence type="ECO:0000256" key="9">
    <source>
        <dbReference type="ARBA" id="ARBA00022989"/>
    </source>
</evidence>
<dbReference type="AlphaFoldDB" id="A0A2J8LPK9"/>
<dbReference type="SMR" id="A0A2J8LPK9"/>
<organism evidence="16 17">
    <name type="scientific">Pan troglodytes</name>
    <name type="common">Chimpanzee</name>
    <dbReference type="NCBI Taxonomy" id="9598"/>
    <lineage>
        <taxon>Eukaryota</taxon>
        <taxon>Metazoa</taxon>
        <taxon>Chordata</taxon>
        <taxon>Craniata</taxon>
        <taxon>Vertebrata</taxon>
        <taxon>Euteleostomi</taxon>
        <taxon>Mammalia</taxon>
        <taxon>Eutheria</taxon>
        <taxon>Euarchontoglires</taxon>
        <taxon>Primates</taxon>
        <taxon>Haplorrhini</taxon>
        <taxon>Catarrhini</taxon>
        <taxon>Hominidae</taxon>
        <taxon>Pan</taxon>
    </lineage>
</organism>
<sequence>MLHCFGGGILSCLLLAEPPLKFLANHTNILLASSI</sequence>
<evidence type="ECO:0000313" key="16">
    <source>
        <dbReference type="EMBL" id="PNI49206.1"/>
    </source>
</evidence>
<keyword evidence="12" id="KW-0407">Ion channel</keyword>
<evidence type="ECO:0000313" key="17">
    <source>
        <dbReference type="Proteomes" id="UP000236370"/>
    </source>
</evidence>
<comment type="similarity">
    <text evidence="2">Belongs to the TMEM38 family.</text>
</comment>
<comment type="function">
    <text evidence="14">Intracellular monovalent cation channel required for maintenance of rapid intracellular calcium release. Acts as a potassium counter-ion channel that functions in synchronization with calcium release from intracellular stores. Activated by increased cytosolic Ca(2+) levels.</text>
</comment>
<evidence type="ECO:0000256" key="13">
    <source>
        <dbReference type="ARBA" id="ARBA00034430"/>
    </source>
</evidence>
<comment type="caution">
    <text evidence="16">The sequence shown here is derived from an EMBL/GenBank/DDBJ whole genome shotgun (WGS) entry which is preliminary data.</text>
</comment>
<keyword evidence="6" id="KW-0256">Endoplasmic reticulum</keyword>
<dbReference type="EMBL" id="NBAG03000281">
    <property type="protein sequence ID" value="PNI49206.1"/>
    <property type="molecule type" value="Genomic_DNA"/>
</dbReference>
<dbReference type="GO" id="GO:0005267">
    <property type="term" value="F:potassium channel activity"/>
    <property type="evidence" value="ECO:0007669"/>
    <property type="project" value="UniProtKB-KW"/>
</dbReference>
<accession>A0A2J8LPK9</accession>
<evidence type="ECO:0000256" key="15">
    <source>
        <dbReference type="ARBA" id="ARBA00047059"/>
    </source>
</evidence>
<keyword evidence="4" id="KW-0633">Potassium transport</keyword>
<evidence type="ECO:0000256" key="2">
    <source>
        <dbReference type="ARBA" id="ARBA00005766"/>
    </source>
</evidence>
<keyword evidence="3" id="KW-0813">Transport</keyword>
<evidence type="ECO:0000256" key="12">
    <source>
        <dbReference type="ARBA" id="ARBA00023303"/>
    </source>
</evidence>
<evidence type="ECO:0000256" key="6">
    <source>
        <dbReference type="ARBA" id="ARBA00022824"/>
    </source>
</evidence>
<evidence type="ECO:0000256" key="8">
    <source>
        <dbReference type="ARBA" id="ARBA00022958"/>
    </source>
</evidence>
<evidence type="ECO:0000256" key="7">
    <source>
        <dbReference type="ARBA" id="ARBA00022826"/>
    </source>
</evidence>
<keyword evidence="5" id="KW-0812">Transmembrane</keyword>
<keyword evidence="10" id="KW-0406">Ion transport</keyword>
<evidence type="ECO:0000256" key="14">
    <source>
        <dbReference type="ARBA" id="ARBA00045968"/>
    </source>
</evidence>
<proteinExistence type="inferred from homology"/>
<gene>
    <name evidence="16" type="ORF">CK820_G0027253</name>
</gene>
<comment type="subcellular location">
    <subcellularLocation>
        <location evidence="1">Endoplasmic reticulum membrane</location>
        <topology evidence="1">Multi-pass membrane protein</topology>
    </subcellularLocation>
</comment>